<proteinExistence type="predicted"/>
<reference evidence="2" key="2">
    <citation type="submission" date="2020-06" db="EMBL/GenBank/DDBJ databases">
        <title>Helianthus annuus Genome sequencing and assembly Release 2.</title>
        <authorList>
            <person name="Gouzy J."/>
            <person name="Langlade N."/>
            <person name="Munos S."/>
        </authorList>
    </citation>
    <scope>NUCLEOTIDE SEQUENCE</scope>
    <source>
        <tissue evidence="2">Leaves</tissue>
    </source>
</reference>
<accession>A0A9K3N6Y2</accession>
<keyword evidence="3" id="KW-1185">Reference proteome</keyword>
<evidence type="ECO:0000313" key="2">
    <source>
        <dbReference type="EMBL" id="KAF5789247.1"/>
    </source>
</evidence>
<organism evidence="2 3">
    <name type="scientific">Helianthus annuus</name>
    <name type="common">Common sunflower</name>
    <dbReference type="NCBI Taxonomy" id="4232"/>
    <lineage>
        <taxon>Eukaryota</taxon>
        <taxon>Viridiplantae</taxon>
        <taxon>Streptophyta</taxon>
        <taxon>Embryophyta</taxon>
        <taxon>Tracheophyta</taxon>
        <taxon>Spermatophyta</taxon>
        <taxon>Magnoliopsida</taxon>
        <taxon>eudicotyledons</taxon>
        <taxon>Gunneridae</taxon>
        <taxon>Pentapetalae</taxon>
        <taxon>asterids</taxon>
        <taxon>campanulids</taxon>
        <taxon>Asterales</taxon>
        <taxon>Asteraceae</taxon>
        <taxon>Asteroideae</taxon>
        <taxon>Heliantheae alliance</taxon>
        <taxon>Heliantheae</taxon>
        <taxon>Helianthus</taxon>
    </lineage>
</organism>
<gene>
    <name evidence="2" type="ORF">HanXRQr2_Chr09g0368901</name>
</gene>
<feature type="compositionally biased region" description="Polar residues" evidence="1">
    <location>
        <begin position="14"/>
        <end position="24"/>
    </location>
</feature>
<dbReference type="AlphaFoldDB" id="A0A9K3N6Y2"/>
<evidence type="ECO:0000313" key="3">
    <source>
        <dbReference type="Proteomes" id="UP000215914"/>
    </source>
</evidence>
<sequence length="65" mass="7020">MVKNTSRIKRFSYNPKSFSLSSSTPHHKPPAPFSLDQLISGDMPAGAGRSPTTTPLLAPCFPHPN</sequence>
<reference evidence="2" key="1">
    <citation type="journal article" date="2017" name="Nature">
        <title>The sunflower genome provides insights into oil metabolism, flowering and Asterid evolution.</title>
        <authorList>
            <person name="Badouin H."/>
            <person name="Gouzy J."/>
            <person name="Grassa C.J."/>
            <person name="Murat F."/>
            <person name="Staton S.E."/>
            <person name="Cottret L."/>
            <person name="Lelandais-Briere C."/>
            <person name="Owens G.L."/>
            <person name="Carrere S."/>
            <person name="Mayjonade B."/>
            <person name="Legrand L."/>
            <person name="Gill N."/>
            <person name="Kane N.C."/>
            <person name="Bowers J.E."/>
            <person name="Hubner S."/>
            <person name="Bellec A."/>
            <person name="Berard A."/>
            <person name="Berges H."/>
            <person name="Blanchet N."/>
            <person name="Boniface M.C."/>
            <person name="Brunel D."/>
            <person name="Catrice O."/>
            <person name="Chaidir N."/>
            <person name="Claudel C."/>
            <person name="Donnadieu C."/>
            <person name="Faraut T."/>
            <person name="Fievet G."/>
            <person name="Helmstetter N."/>
            <person name="King M."/>
            <person name="Knapp S.J."/>
            <person name="Lai Z."/>
            <person name="Le Paslier M.C."/>
            <person name="Lippi Y."/>
            <person name="Lorenzon L."/>
            <person name="Mandel J.R."/>
            <person name="Marage G."/>
            <person name="Marchand G."/>
            <person name="Marquand E."/>
            <person name="Bret-Mestries E."/>
            <person name="Morien E."/>
            <person name="Nambeesan S."/>
            <person name="Nguyen T."/>
            <person name="Pegot-Espagnet P."/>
            <person name="Pouilly N."/>
            <person name="Raftis F."/>
            <person name="Sallet E."/>
            <person name="Schiex T."/>
            <person name="Thomas J."/>
            <person name="Vandecasteele C."/>
            <person name="Vares D."/>
            <person name="Vear F."/>
            <person name="Vautrin S."/>
            <person name="Crespi M."/>
            <person name="Mangin B."/>
            <person name="Burke J.M."/>
            <person name="Salse J."/>
            <person name="Munos S."/>
            <person name="Vincourt P."/>
            <person name="Rieseberg L.H."/>
            <person name="Langlade N.B."/>
        </authorList>
    </citation>
    <scope>NUCLEOTIDE SEQUENCE</scope>
    <source>
        <tissue evidence="2">Leaves</tissue>
    </source>
</reference>
<dbReference type="Gramene" id="mRNA:HanXRQr2_Chr09g0368901">
    <property type="protein sequence ID" value="CDS:HanXRQr2_Chr09g0368901.1"/>
    <property type="gene ID" value="HanXRQr2_Chr09g0368901"/>
</dbReference>
<comment type="caution">
    <text evidence="2">The sequence shown here is derived from an EMBL/GenBank/DDBJ whole genome shotgun (WGS) entry which is preliminary data.</text>
</comment>
<evidence type="ECO:0000256" key="1">
    <source>
        <dbReference type="SAM" id="MobiDB-lite"/>
    </source>
</evidence>
<feature type="region of interest" description="Disordered" evidence="1">
    <location>
        <begin position="1"/>
        <end position="65"/>
    </location>
</feature>
<dbReference type="EMBL" id="MNCJ02000324">
    <property type="protein sequence ID" value="KAF5789247.1"/>
    <property type="molecule type" value="Genomic_DNA"/>
</dbReference>
<name>A0A9K3N6Y2_HELAN</name>
<protein>
    <submittedName>
        <fullName evidence="2">Uncharacterized protein</fullName>
    </submittedName>
</protein>
<feature type="compositionally biased region" description="Basic residues" evidence="1">
    <location>
        <begin position="1"/>
        <end position="10"/>
    </location>
</feature>
<dbReference type="Proteomes" id="UP000215914">
    <property type="component" value="Unassembled WGS sequence"/>
</dbReference>